<feature type="compositionally biased region" description="Low complexity" evidence="2">
    <location>
        <begin position="771"/>
        <end position="784"/>
    </location>
</feature>
<accession>A0A3Q3NGX6</accession>
<reference evidence="4" key="2">
    <citation type="submission" date="2025-09" db="UniProtKB">
        <authorList>
            <consortium name="Ensembl"/>
        </authorList>
    </citation>
    <scope>IDENTIFICATION</scope>
</reference>
<dbReference type="Ensembl" id="ENSMAMT00000036267.2">
    <property type="protein sequence ID" value="ENSMAMP00000035356.1"/>
    <property type="gene ID" value="ENSMAMG00000023738.2"/>
</dbReference>
<feature type="compositionally biased region" description="Low complexity" evidence="2">
    <location>
        <begin position="669"/>
        <end position="682"/>
    </location>
</feature>
<feature type="zinc finger region" description="C3H1-type" evidence="1">
    <location>
        <begin position="7"/>
        <end position="29"/>
    </location>
</feature>
<keyword evidence="1" id="KW-0863">Zinc-finger</keyword>
<feature type="compositionally biased region" description="Low complexity" evidence="2">
    <location>
        <begin position="840"/>
        <end position="852"/>
    </location>
</feature>
<dbReference type="SMART" id="SM00356">
    <property type="entry name" value="ZnF_C3H1"/>
    <property type="match status" value="3"/>
</dbReference>
<dbReference type="Pfam" id="PF15663">
    <property type="entry name" value="zf-CCCH_3"/>
    <property type="match status" value="1"/>
</dbReference>
<dbReference type="CTD" id="9877"/>
<feature type="compositionally biased region" description="Low complexity" evidence="2">
    <location>
        <begin position="574"/>
        <end position="597"/>
    </location>
</feature>
<dbReference type="PANTHER" id="PTHR15725">
    <property type="entry name" value="ZN-FINGER, C-X8-C-X5-C-X3-H TYPE-CONTAINING"/>
    <property type="match status" value="1"/>
</dbReference>
<dbReference type="GeneID" id="113130065"/>
<organism evidence="4 5">
    <name type="scientific">Mastacembelus armatus</name>
    <name type="common">zig-zag eel</name>
    <dbReference type="NCBI Taxonomy" id="205130"/>
    <lineage>
        <taxon>Eukaryota</taxon>
        <taxon>Metazoa</taxon>
        <taxon>Chordata</taxon>
        <taxon>Craniata</taxon>
        <taxon>Vertebrata</taxon>
        <taxon>Euteleostomi</taxon>
        <taxon>Actinopterygii</taxon>
        <taxon>Neopterygii</taxon>
        <taxon>Teleostei</taxon>
        <taxon>Neoteleostei</taxon>
        <taxon>Acanthomorphata</taxon>
        <taxon>Anabantaria</taxon>
        <taxon>Synbranchiformes</taxon>
        <taxon>Mastacembelidae</taxon>
        <taxon>Mastacembelus</taxon>
    </lineage>
</organism>
<feature type="region of interest" description="Disordered" evidence="2">
    <location>
        <begin position="868"/>
        <end position="893"/>
    </location>
</feature>
<proteinExistence type="predicted"/>
<dbReference type="PROSITE" id="PS50103">
    <property type="entry name" value="ZF_C3H1"/>
    <property type="match status" value="1"/>
</dbReference>
<protein>
    <submittedName>
        <fullName evidence="4">Zinc finger CCCH-type containing 11A</fullName>
    </submittedName>
</protein>
<feature type="region of interest" description="Disordered" evidence="2">
    <location>
        <begin position="339"/>
        <end position="440"/>
    </location>
</feature>
<dbReference type="GO" id="GO:0008270">
    <property type="term" value="F:zinc ion binding"/>
    <property type="evidence" value="ECO:0007669"/>
    <property type="project" value="UniProtKB-KW"/>
</dbReference>
<dbReference type="GeneTree" id="ENSGT00920000149095"/>
<dbReference type="RefSeq" id="XP_026162141.1">
    <property type="nucleotide sequence ID" value="XM_026306356.2"/>
</dbReference>
<feature type="region of interest" description="Disordered" evidence="2">
    <location>
        <begin position="639"/>
        <end position="692"/>
    </location>
</feature>
<evidence type="ECO:0000256" key="1">
    <source>
        <dbReference type="PROSITE-ProRule" id="PRU00723"/>
    </source>
</evidence>
<keyword evidence="5" id="KW-1185">Reference proteome</keyword>
<feature type="compositionally biased region" description="Polar residues" evidence="2">
    <location>
        <begin position="639"/>
        <end position="657"/>
    </location>
</feature>
<feature type="compositionally biased region" description="Polar residues" evidence="2">
    <location>
        <begin position="348"/>
        <end position="370"/>
    </location>
</feature>
<dbReference type="Gene3D" id="4.10.1000.10">
    <property type="entry name" value="Zinc finger, CCCH-type"/>
    <property type="match status" value="1"/>
</dbReference>
<feature type="compositionally biased region" description="Acidic residues" evidence="2">
    <location>
        <begin position="153"/>
        <end position="168"/>
    </location>
</feature>
<keyword evidence="1" id="KW-0479">Metal-binding</keyword>
<dbReference type="InterPro" id="IPR041686">
    <property type="entry name" value="Znf-CCCH_3"/>
</dbReference>
<feature type="domain" description="C3H1-type" evidence="3">
    <location>
        <begin position="7"/>
        <end position="29"/>
    </location>
</feature>
<feature type="region of interest" description="Disordered" evidence="2">
    <location>
        <begin position="760"/>
        <end position="806"/>
    </location>
</feature>
<feature type="region of interest" description="Disordered" evidence="2">
    <location>
        <begin position="95"/>
        <end position="186"/>
    </location>
</feature>
<evidence type="ECO:0000313" key="5">
    <source>
        <dbReference type="Proteomes" id="UP000261640"/>
    </source>
</evidence>
<feature type="compositionally biased region" description="Low complexity" evidence="2">
    <location>
        <begin position="610"/>
        <end position="620"/>
    </location>
</feature>
<evidence type="ECO:0000259" key="3">
    <source>
        <dbReference type="PROSITE" id="PS50103"/>
    </source>
</evidence>
<dbReference type="Proteomes" id="UP000261640">
    <property type="component" value="Unplaced"/>
</dbReference>
<dbReference type="RefSeq" id="XP_026162140.1">
    <property type="nucleotide sequence ID" value="XM_026306355.2"/>
</dbReference>
<name>A0A3Q3NGX6_9TELE</name>
<evidence type="ECO:0000256" key="2">
    <source>
        <dbReference type="SAM" id="MobiDB-lite"/>
    </source>
</evidence>
<reference evidence="4" key="1">
    <citation type="submission" date="2025-08" db="UniProtKB">
        <authorList>
            <consortium name="Ensembl"/>
        </authorList>
    </citation>
    <scope>IDENTIFICATION</scope>
</reference>
<feature type="region of interest" description="Disordered" evidence="2">
    <location>
        <begin position="458"/>
        <end position="479"/>
    </location>
</feature>
<dbReference type="InParanoid" id="A0A3Q3NGX6"/>
<sequence>MTNHGDDCYFFYYSTCTKGDSCPFRHCEAAMGNETVCNLWQEGRCFRAVCKFRHMEITKNRKEIPCYWENQPAGCQKPHCAFFHEKPRYVDGVFIPPDRSLSKSNEQAYEEPAPPPPALLPTTANPQLRGVIKTETQEPVPSPTHPPVVINPADDDEDEDDQFSEEGEDGKVGPSPRKIPQSDDSLNFGVSTLEEIRLRKALKASMKRAGYPIQSADTSANGEKENIQSFFQPDVYEATDGPLFLEETGRPRSTVAERLGKRMVNTDVKSGGVPLKRNLADRLGRFVDEENPLMPPQKALKTIRERLGLSDGLVTSTETATTNTESKTATEQIRIKTLEEIRQEKAAKSQSQDNDPSAVTPEINTTTTKAKSIKRAITIRDNSIDQVKMFSELPNSKRKRQEEQNPSPTKVEHTVEKKTGKGHGKSDTSGPALDASNVREVRVKTLEEIRREKAARIQSQQVLETDERRTSNTEGNGAMKPRLLRNKLASHSGIITPAKSAEVNEKPSNTPTGSLETNSATCHSVKVKTFEEIMHEKRLRKQEIEEQAKTSAEAESSHKHTAKGTLKKNSPAKTTFTSLGSSSPSSTTLILDTTSSTQKLPVRKPIPLKSKTSSPLYTTTTSGTTTAIAAVTSVPVKQSSSLQREIESNSQSASCSNEVPDKKMRNSTASSPAKQAKAAAQSDPEEATLHTADTKVRPKLNVKPSVMKPAVQVKPGQKRRVAERSAVAAVKPLNAAATVLEEPLQVTLCPDKPLFPSSSAEAQLTSAVPHSPSTPLDSGSSSSPQREDLQTVPVFRQSPRQEHELTVSFATPREACTVPQRLALKTSTQPKPRRLSAGVSRTTSTSNTAASNLAVDDFEELISEFTDDHMGEDMDPGIGEDDLLQELSEMIDS</sequence>
<feature type="region of interest" description="Disordered" evidence="2">
    <location>
        <begin position="542"/>
        <end position="620"/>
    </location>
</feature>
<keyword evidence="1" id="KW-0862">Zinc</keyword>
<dbReference type="PANTHER" id="PTHR15725:SF14">
    <property type="entry name" value="ZINC FINGER CCCH DOMAIN-CONTAINING PROTEIN 11A"/>
    <property type="match status" value="1"/>
</dbReference>
<dbReference type="STRING" id="205130.ENSMAMP00000035356"/>
<dbReference type="FunFam" id="4.10.1000.10:FF:000026">
    <property type="entry name" value="Zinc finger CCCH domain-containing protein 11A"/>
    <property type="match status" value="1"/>
</dbReference>
<feature type="compositionally biased region" description="Acidic residues" evidence="2">
    <location>
        <begin position="873"/>
        <end position="893"/>
    </location>
</feature>
<dbReference type="InterPro" id="IPR000571">
    <property type="entry name" value="Znf_CCCH"/>
</dbReference>
<feature type="compositionally biased region" description="Basic and acidic residues" evidence="2">
    <location>
        <begin position="410"/>
        <end position="419"/>
    </location>
</feature>
<evidence type="ECO:0000313" key="4">
    <source>
        <dbReference type="Ensembl" id="ENSMAMP00000035356.1"/>
    </source>
</evidence>
<dbReference type="GO" id="GO:0016973">
    <property type="term" value="P:poly(A)+ mRNA export from nucleus"/>
    <property type="evidence" value="ECO:0007669"/>
    <property type="project" value="TreeGrafter"/>
</dbReference>
<feature type="region of interest" description="Disordered" evidence="2">
    <location>
        <begin position="825"/>
        <end position="852"/>
    </location>
</feature>
<dbReference type="AlphaFoldDB" id="A0A3Q3NGX6"/>